<evidence type="ECO:0000313" key="5">
    <source>
        <dbReference type="Proteomes" id="UP000198949"/>
    </source>
</evidence>
<evidence type="ECO:0000256" key="1">
    <source>
        <dbReference type="ARBA" id="ARBA00022679"/>
    </source>
</evidence>
<feature type="domain" description="N-acetyltransferase" evidence="3">
    <location>
        <begin position="4"/>
        <end position="173"/>
    </location>
</feature>
<dbReference type="STRING" id="58114.SAMN05216270_104213"/>
<dbReference type="RefSeq" id="WP_091032293.1">
    <property type="nucleotide sequence ID" value="NZ_FNAD01000004.1"/>
</dbReference>
<dbReference type="PANTHER" id="PTHR43877:SF1">
    <property type="entry name" value="ACETYLTRANSFERASE"/>
    <property type="match status" value="1"/>
</dbReference>
<dbReference type="PROSITE" id="PS51186">
    <property type="entry name" value="GNAT"/>
    <property type="match status" value="1"/>
</dbReference>
<dbReference type="SUPFAM" id="SSF55729">
    <property type="entry name" value="Acyl-CoA N-acyltransferases (Nat)"/>
    <property type="match status" value="2"/>
</dbReference>
<evidence type="ECO:0000256" key="2">
    <source>
        <dbReference type="ARBA" id="ARBA00023315"/>
    </source>
</evidence>
<dbReference type="InterPro" id="IPR016181">
    <property type="entry name" value="Acyl_CoA_acyltransferase"/>
</dbReference>
<organism evidence="4 5">
    <name type="scientific">Glycomyces harbinensis</name>
    <dbReference type="NCBI Taxonomy" id="58114"/>
    <lineage>
        <taxon>Bacteria</taxon>
        <taxon>Bacillati</taxon>
        <taxon>Actinomycetota</taxon>
        <taxon>Actinomycetes</taxon>
        <taxon>Glycomycetales</taxon>
        <taxon>Glycomycetaceae</taxon>
        <taxon>Glycomyces</taxon>
    </lineage>
</organism>
<name>A0A1G6V7L9_9ACTN</name>
<dbReference type="Proteomes" id="UP000198949">
    <property type="component" value="Unassembled WGS sequence"/>
</dbReference>
<keyword evidence="1 4" id="KW-0808">Transferase</keyword>
<reference evidence="5" key="1">
    <citation type="submission" date="2016-10" db="EMBL/GenBank/DDBJ databases">
        <authorList>
            <person name="Varghese N."/>
            <person name="Submissions S."/>
        </authorList>
    </citation>
    <scope>NUCLEOTIDE SEQUENCE [LARGE SCALE GENOMIC DNA]</scope>
    <source>
        <strain evidence="5">CGMCC 4.3516</strain>
    </source>
</reference>
<dbReference type="PANTHER" id="PTHR43877">
    <property type="entry name" value="AMINOALKYLPHOSPHONATE N-ACETYLTRANSFERASE-RELATED-RELATED"/>
    <property type="match status" value="1"/>
</dbReference>
<evidence type="ECO:0000313" key="4">
    <source>
        <dbReference type="EMBL" id="SDD48815.1"/>
    </source>
</evidence>
<protein>
    <submittedName>
        <fullName evidence="4">Acetyltransferase (GNAT) family protein</fullName>
    </submittedName>
</protein>
<evidence type="ECO:0000259" key="3">
    <source>
        <dbReference type="PROSITE" id="PS51186"/>
    </source>
</evidence>
<proteinExistence type="predicted"/>
<dbReference type="InterPro" id="IPR050832">
    <property type="entry name" value="Bact_Acetyltransf"/>
</dbReference>
<sequence>MTHFDLVPVDPSDHALVQSWLAAKEAARNRDSGGLRPWNPMRPLTSLVLSTEDSRHERWAAVCDGRVLGDLDLQFTDLDNTHLAGFNIVVHPDERRRGVGSALLRRAEELAAAEGRTTLSTWVSLPESPESPISRVGADFAVAKGFKLSLECAVRACDLDRVDEAVLDRLLADAWTRAEGFELVLFEGAPPEELLDGMAYLHARMYTDMPLGEWDLQEASIDRHRILDWARQRRQRGELHLQAATRHRESGEIAGFTELVVEGGQEHHAYQGDTIVDPRFRGHRLGTILKIANQRRLREWRPKMRRVWTGNAVSNEHMISINEAVGYRLAGLEHVFQKKIA</sequence>
<dbReference type="AlphaFoldDB" id="A0A1G6V7L9"/>
<dbReference type="Pfam" id="PF00583">
    <property type="entry name" value="Acetyltransf_1"/>
    <property type="match status" value="2"/>
</dbReference>
<gene>
    <name evidence="4" type="ORF">SAMN05216270_104213</name>
</gene>
<dbReference type="InterPro" id="IPR000182">
    <property type="entry name" value="GNAT_dom"/>
</dbReference>
<dbReference type="Gene3D" id="3.40.630.30">
    <property type="match status" value="1"/>
</dbReference>
<keyword evidence="5" id="KW-1185">Reference proteome</keyword>
<dbReference type="EMBL" id="FNAD01000004">
    <property type="protein sequence ID" value="SDD48815.1"/>
    <property type="molecule type" value="Genomic_DNA"/>
</dbReference>
<dbReference type="GO" id="GO:0016747">
    <property type="term" value="F:acyltransferase activity, transferring groups other than amino-acyl groups"/>
    <property type="evidence" value="ECO:0007669"/>
    <property type="project" value="InterPro"/>
</dbReference>
<dbReference type="OrthoDB" id="4119890at2"/>
<accession>A0A1G6V7L9</accession>
<keyword evidence="2" id="KW-0012">Acyltransferase</keyword>
<dbReference type="CDD" id="cd04301">
    <property type="entry name" value="NAT_SF"/>
    <property type="match status" value="2"/>
</dbReference>